<dbReference type="Proteomes" id="UP000004277">
    <property type="component" value="Unassembled WGS sequence"/>
</dbReference>
<evidence type="ECO:0000313" key="1">
    <source>
        <dbReference type="EMBL" id="TMS56949.1"/>
    </source>
</evidence>
<keyword evidence="2" id="KW-1185">Reference proteome</keyword>
<reference evidence="1" key="1">
    <citation type="submission" date="2019-05" db="EMBL/GenBank/DDBJ databases">
        <title>Revised genome assembly of Burkholderiaceae (previously Ralstonia) sp. PBA.</title>
        <authorList>
            <person name="Gan H.M."/>
        </authorList>
    </citation>
    <scope>NUCLEOTIDE SEQUENCE</scope>
    <source>
        <strain evidence="1">PBA</strain>
    </source>
</reference>
<accession>A0ACD3SL91</accession>
<dbReference type="EMBL" id="AKCV02000025">
    <property type="protein sequence ID" value="TMS56949.1"/>
    <property type="molecule type" value="Genomic_DNA"/>
</dbReference>
<evidence type="ECO:0000313" key="2">
    <source>
        <dbReference type="Proteomes" id="UP000004277"/>
    </source>
</evidence>
<comment type="caution">
    <text evidence="1">The sequence shown here is derived from an EMBL/GenBank/DDBJ whole genome shotgun (WGS) entry which is preliminary data.</text>
</comment>
<proteinExistence type="predicted"/>
<name>A0ACD3SL91_9BURK</name>
<sequence>MNLSELCIRRPVMTVLLSIAIVVTGILLYPTIPIAALPSYNSPVINVSASLPGASPETMAASVATPLEKQFSTIPGVSMITSSSTLGSTSITIEFSNDRDIDAAAVDVQAALFRAQRSLPTEMTNPPSYRKVNPADQAVLLLAINSPSMSLSDLSAYADNLISPSLSTLPGVAQVSVFGQKKYAVRVRVKPDALAARGMTLDELATALRDANTNTPVGTLDGDRQTMTIQANRQLPNAEAFAHIIVSSRNGQPVRLSDVAEVQDSVEVIKTGSWVNGERSIVLGVQRQTDANTVAVVDAVLAELPRLRAQLPGSVDLRVRNDRSQSIRDSIHEVQFTLGLTVVLVVMVIFLFLRRAAATLIPTLSLPISIIGTIALMKWFGYSLNNVSLLGITLAVGLVVDDAIVMLENIVRHIENGMSPLRAALVGSREVGFTIVSISLSLVAVFIPVFFMPGVIGLLFHEFAAVVSLAILVSAVASLTVVPMLCSRYLRADNVPVDDSHHHDGTAPAAHATPAAAQKPSLALRSTQWFEDGFKATLRLYTRGLDWCLAHRRTVLVGALGTFIVTGLLFAAIPKGFFPQEDIGQIRATIEGPQDIAYPAMVTRAHEAADIIRKHPAVRSVVVAIGGGGSTGNNTARMFIDLKPHGERPKMPAVLESMRKEMRKLAGLNVYFSPIQNLQLGGRPSKSQYQYTLQSVQADALQGWADQLMNKMRADPVFRDVTSDAQLSGLEAQLVIDRDKANTLGVSMAEVRTALYSAFGERQVSTIYGPSDSYQVILQASDPDRRDESAFAKIYVRSDAGGLVPLTAFATSERRAGPAAVNHQGQLQAITVAFNLAPGAALGDASAKIDAFKAQLSMPASIITSYGGDAAVFQSSQATQIVLLIGAIAVIYVLLGVLYESYIHPITILAGLPSAAIGALLTLFAFRVELSLIAVIGILMLIGIVKKNAIMMIDFALDAQRTRQMPPAEAIRTACILRFRPIMMTTLAAVMGALPLAIGLGPGAELRQPLGLAVVGGLIFSQLVTLFITPIIYLALDRFSGNGPVQLSQADLAAAQTSSHGH</sequence>
<protein>
    <submittedName>
        <fullName evidence="1">Efflux RND transporter permease subunit</fullName>
    </submittedName>
</protein>
<gene>
    <name evidence="1" type="ORF">MW7_013320</name>
</gene>
<organism evidence="1 2">
    <name type="scientific">Imbroritus primus</name>
    <dbReference type="NCBI Taxonomy" id="3058603"/>
    <lineage>
        <taxon>Bacteria</taxon>
        <taxon>Pseudomonadati</taxon>
        <taxon>Pseudomonadota</taxon>
        <taxon>Betaproteobacteria</taxon>
        <taxon>Burkholderiales</taxon>
        <taxon>Burkholderiaceae</taxon>
        <taxon>Imbroritus</taxon>
    </lineage>
</organism>